<proteinExistence type="predicted"/>
<feature type="transmembrane region" description="Helical" evidence="6">
    <location>
        <begin position="120"/>
        <end position="139"/>
    </location>
</feature>
<protein>
    <recommendedName>
        <fullName evidence="7">GRF-type domain-containing protein</fullName>
    </recommendedName>
</protein>
<organism evidence="8 9">
    <name type="scientific">Cardamine amara subsp. amara</name>
    <dbReference type="NCBI Taxonomy" id="228776"/>
    <lineage>
        <taxon>Eukaryota</taxon>
        <taxon>Viridiplantae</taxon>
        <taxon>Streptophyta</taxon>
        <taxon>Embryophyta</taxon>
        <taxon>Tracheophyta</taxon>
        <taxon>Spermatophyta</taxon>
        <taxon>Magnoliopsida</taxon>
        <taxon>eudicotyledons</taxon>
        <taxon>Gunneridae</taxon>
        <taxon>Pentapetalae</taxon>
        <taxon>rosids</taxon>
        <taxon>malvids</taxon>
        <taxon>Brassicales</taxon>
        <taxon>Brassicaceae</taxon>
        <taxon>Cardamineae</taxon>
        <taxon>Cardamine</taxon>
    </lineage>
</organism>
<keyword evidence="6" id="KW-0472">Membrane</keyword>
<dbReference type="PROSITE" id="PS51999">
    <property type="entry name" value="ZF_GRF"/>
    <property type="match status" value="1"/>
</dbReference>
<name>A0ABD0Z1C3_CARAN</name>
<dbReference type="InterPro" id="IPR010666">
    <property type="entry name" value="Znf_GRF"/>
</dbReference>
<comment type="caution">
    <text evidence="8">The sequence shown here is derived from an EMBL/GenBank/DDBJ whole genome shotgun (WGS) entry which is preliminary data.</text>
</comment>
<dbReference type="PANTHER" id="PTHR33248">
    <property type="entry name" value="ZINC ION-BINDING PROTEIN"/>
    <property type="match status" value="1"/>
</dbReference>
<keyword evidence="5" id="KW-0175">Coiled coil</keyword>
<sequence length="153" mass="17415">MSSSSVTSGFVGGRGIPTKCLCGLDVTIFIAKTQENPGRPFFRCVSKRDANSWTTKRDGHLFKWVEDAVLEEVEDALPRVAIMANELSKTKSEANELNALIQELKEEAMMSKMEIRKWKVCSQVCFVWLCLITIVIGYLCFDNRNEKRLVVRY</sequence>
<accession>A0ABD0Z1C3</accession>
<keyword evidence="6" id="KW-0812">Transmembrane</keyword>
<evidence type="ECO:0000256" key="6">
    <source>
        <dbReference type="SAM" id="Phobius"/>
    </source>
</evidence>
<keyword evidence="9" id="KW-1185">Reference proteome</keyword>
<keyword evidence="2 4" id="KW-0863">Zinc-finger</keyword>
<gene>
    <name evidence="8" type="ORF">V5N11_001733</name>
</gene>
<keyword evidence="6" id="KW-1133">Transmembrane helix</keyword>
<keyword evidence="3" id="KW-0862">Zinc</keyword>
<keyword evidence="1" id="KW-0479">Metal-binding</keyword>
<evidence type="ECO:0000256" key="2">
    <source>
        <dbReference type="ARBA" id="ARBA00022771"/>
    </source>
</evidence>
<reference evidence="8 9" key="1">
    <citation type="submission" date="2024-04" db="EMBL/GenBank/DDBJ databases">
        <title>Genome assembly C_amara_ONT_v2.</title>
        <authorList>
            <person name="Yant L."/>
            <person name="Moore C."/>
            <person name="Slenker M."/>
        </authorList>
    </citation>
    <scope>NUCLEOTIDE SEQUENCE [LARGE SCALE GENOMIC DNA]</scope>
    <source>
        <tissue evidence="8">Leaf</tissue>
    </source>
</reference>
<dbReference type="EMBL" id="JBANAX010000927">
    <property type="protein sequence ID" value="KAL1188303.1"/>
    <property type="molecule type" value="Genomic_DNA"/>
</dbReference>
<feature type="coiled-coil region" evidence="5">
    <location>
        <begin position="87"/>
        <end position="114"/>
    </location>
</feature>
<dbReference type="GO" id="GO:0008270">
    <property type="term" value="F:zinc ion binding"/>
    <property type="evidence" value="ECO:0007669"/>
    <property type="project" value="UniProtKB-KW"/>
</dbReference>
<evidence type="ECO:0000313" key="9">
    <source>
        <dbReference type="Proteomes" id="UP001558713"/>
    </source>
</evidence>
<dbReference type="Proteomes" id="UP001558713">
    <property type="component" value="Unassembled WGS sequence"/>
</dbReference>
<evidence type="ECO:0000256" key="4">
    <source>
        <dbReference type="PROSITE-ProRule" id="PRU01343"/>
    </source>
</evidence>
<evidence type="ECO:0000259" key="7">
    <source>
        <dbReference type="PROSITE" id="PS51999"/>
    </source>
</evidence>
<evidence type="ECO:0000313" key="8">
    <source>
        <dbReference type="EMBL" id="KAL1188303.1"/>
    </source>
</evidence>
<evidence type="ECO:0000256" key="5">
    <source>
        <dbReference type="SAM" id="Coils"/>
    </source>
</evidence>
<dbReference type="AlphaFoldDB" id="A0ABD0Z1C3"/>
<feature type="domain" description="GRF-type" evidence="7">
    <location>
        <begin position="20"/>
        <end position="68"/>
    </location>
</feature>
<evidence type="ECO:0000256" key="3">
    <source>
        <dbReference type="ARBA" id="ARBA00022833"/>
    </source>
</evidence>
<evidence type="ECO:0000256" key="1">
    <source>
        <dbReference type="ARBA" id="ARBA00022723"/>
    </source>
</evidence>